<dbReference type="EMBL" id="BEGY01000043">
    <property type="protein sequence ID" value="GAX79484.1"/>
    <property type="molecule type" value="Genomic_DNA"/>
</dbReference>
<keyword evidence="3" id="KW-1185">Reference proteome</keyword>
<dbReference type="STRING" id="1157962.A0A250X8T0"/>
<dbReference type="GO" id="GO:0005829">
    <property type="term" value="C:cytosol"/>
    <property type="evidence" value="ECO:0007669"/>
    <property type="project" value="TreeGrafter"/>
</dbReference>
<sequence length="310" mass="34089">MNITNKCFELYRYRQLTQRRSLNVSRKSHSLVACALNNGNDIESCPDVKESVNSVLARDSRELEKVPISQLGKPNPKAMKILSGSNNKTGINKLLVDTLKGTSFTVVGDNSSLNWEVAQALASRLGWFASSTHKVIEGLMKTSIDVSTAESLKHKIVELELSVLKGMSNQRKVVNATMACGAAASKESYQHLWGTIIIRVDELDPTAKKKPLNEERTCHSEVAEICLLIKKGRGFSDVGMSTQQRALDHADVLVQQLVTYLNKDKSIVERKAQYVAAGCRGDWPLIISTDSPAGLKPMDPEPSHDISSRA</sequence>
<dbReference type="PANTHER" id="PTHR21087">
    <property type="entry name" value="SHIKIMATE KINASE"/>
    <property type="match status" value="1"/>
</dbReference>
<proteinExistence type="predicted"/>
<name>A0A250X8T0_9CHLO</name>
<evidence type="ECO:0000313" key="2">
    <source>
        <dbReference type="EMBL" id="GAX79484.1"/>
    </source>
</evidence>
<accession>A0A250X8T0</accession>
<protein>
    <submittedName>
        <fullName evidence="2">Uncharacterized protein</fullName>
    </submittedName>
</protein>
<organism evidence="2 3">
    <name type="scientific">Chlamydomonas eustigma</name>
    <dbReference type="NCBI Taxonomy" id="1157962"/>
    <lineage>
        <taxon>Eukaryota</taxon>
        <taxon>Viridiplantae</taxon>
        <taxon>Chlorophyta</taxon>
        <taxon>core chlorophytes</taxon>
        <taxon>Chlorophyceae</taxon>
        <taxon>CS clade</taxon>
        <taxon>Chlamydomonadales</taxon>
        <taxon>Chlamydomonadaceae</taxon>
        <taxon>Chlamydomonas</taxon>
    </lineage>
</organism>
<evidence type="ECO:0000313" key="3">
    <source>
        <dbReference type="Proteomes" id="UP000232323"/>
    </source>
</evidence>
<evidence type="ECO:0000256" key="1">
    <source>
        <dbReference type="SAM" id="MobiDB-lite"/>
    </source>
</evidence>
<dbReference type="PANTHER" id="PTHR21087:SF16">
    <property type="entry name" value="SHIKIMATE KINASE 1, CHLOROPLASTIC"/>
    <property type="match status" value="1"/>
</dbReference>
<reference evidence="2 3" key="1">
    <citation type="submission" date="2017-08" db="EMBL/GenBank/DDBJ databases">
        <title>Acidophilic green algal genome provides insights into adaptation to an acidic environment.</title>
        <authorList>
            <person name="Hirooka S."/>
            <person name="Hirose Y."/>
            <person name="Kanesaki Y."/>
            <person name="Higuchi S."/>
            <person name="Fujiwara T."/>
            <person name="Onuma R."/>
            <person name="Era A."/>
            <person name="Ohbayashi R."/>
            <person name="Uzuka A."/>
            <person name="Nozaki H."/>
            <person name="Yoshikawa H."/>
            <person name="Miyagishima S.Y."/>
        </authorList>
    </citation>
    <scope>NUCLEOTIDE SEQUENCE [LARGE SCALE GENOMIC DNA]</scope>
    <source>
        <strain evidence="2 3">NIES-2499</strain>
    </source>
</reference>
<dbReference type="GO" id="GO:0004765">
    <property type="term" value="F:shikimate kinase activity"/>
    <property type="evidence" value="ECO:0007669"/>
    <property type="project" value="TreeGrafter"/>
</dbReference>
<dbReference type="AlphaFoldDB" id="A0A250X8T0"/>
<dbReference type="OrthoDB" id="515366at2759"/>
<feature type="region of interest" description="Disordered" evidence="1">
    <location>
        <begin position="290"/>
        <end position="310"/>
    </location>
</feature>
<feature type="compositionally biased region" description="Basic and acidic residues" evidence="1">
    <location>
        <begin position="298"/>
        <end position="310"/>
    </location>
</feature>
<dbReference type="Proteomes" id="UP000232323">
    <property type="component" value="Unassembled WGS sequence"/>
</dbReference>
<comment type="caution">
    <text evidence="2">The sequence shown here is derived from an EMBL/GenBank/DDBJ whole genome shotgun (WGS) entry which is preliminary data.</text>
</comment>
<gene>
    <name evidence="2" type="ORF">CEUSTIGMA_g6925.t1</name>
</gene>